<dbReference type="GO" id="GO:0019592">
    <property type="term" value="P:mannitol catabolic process"/>
    <property type="evidence" value="ECO:0007669"/>
    <property type="project" value="TreeGrafter"/>
</dbReference>
<dbReference type="InterPro" id="IPR008927">
    <property type="entry name" value="6-PGluconate_DH-like_C_sf"/>
</dbReference>
<dbReference type="Pfam" id="PF08125">
    <property type="entry name" value="Mannitol_dh_C"/>
    <property type="match status" value="1"/>
</dbReference>
<dbReference type="AlphaFoldDB" id="A0A7Z7NAJ1"/>
<dbReference type="InterPro" id="IPR013118">
    <property type="entry name" value="Mannitol_DH_C"/>
</dbReference>
<keyword evidence="3" id="KW-1185">Reference proteome</keyword>
<comment type="caution">
    <text evidence="2">The sequence shown here is derived from an EMBL/GenBank/DDBJ whole genome shotgun (WGS) entry which is preliminary data.</text>
</comment>
<organism evidence="2 3">
    <name type="scientific">Mycobacterium simulans</name>
    <dbReference type="NCBI Taxonomy" id="627089"/>
    <lineage>
        <taxon>Bacteria</taxon>
        <taxon>Bacillati</taxon>
        <taxon>Actinomycetota</taxon>
        <taxon>Actinomycetes</taxon>
        <taxon>Mycobacteriales</taxon>
        <taxon>Mycobacteriaceae</taxon>
        <taxon>Mycobacterium</taxon>
    </lineage>
</organism>
<evidence type="ECO:0000313" key="3">
    <source>
        <dbReference type="Proteomes" id="UP000554965"/>
    </source>
</evidence>
<dbReference type="Gene3D" id="1.10.1040.10">
    <property type="entry name" value="N-(1-d-carboxylethyl)-l-norvaline Dehydrogenase, domain 2"/>
    <property type="match status" value="1"/>
</dbReference>
<gene>
    <name evidence="2" type="primary">mtlD</name>
    <name evidence="2" type="ORF">MSIMFB_02410</name>
</gene>
<protein>
    <submittedName>
        <fullName evidence="2">Mannitol-1-phosphate 5-dehydrogenase</fullName>
        <ecNumber evidence="2">1.1.1.17</ecNumber>
    </submittedName>
</protein>
<dbReference type="Gene3D" id="3.40.50.720">
    <property type="entry name" value="NAD(P)-binding Rossmann-like Domain"/>
    <property type="match status" value="1"/>
</dbReference>
<dbReference type="Proteomes" id="UP000554965">
    <property type="component" value="Unassembled WGS sequence"/>
</dbReference>
<dbReference type="SUPFAM" id="SSF48179">
    <property type="entry name" value="6-phosphogluconate dehydrogenase C-terminal domain-like"/>
    <property type="match status" value="1"/>
</dbReference>
<dbReference type="GO" id="GO:0005829">
    <property type="term" value="C:cytosol"/>
    <property type="evidence" value="ECO:0007669"/>
    <property type="project" value="TreeGrafter"/>
</dbReference>
<reference evidence="2 3" key="1">
    <citation type="submission" date="2017-10" db="EMBL/GenBank/DDBJ databases">
        <authorList>
            <consortium name="Urmite Genomes"/>
        </authorList>
    </citation>
    <scope>NUCLEOTIDE SEQUENCE [LARGE SCALE GENOMIC DNA]</scope>
    <source>
        <strain evidence="2 3">FB-527</strain>
    </source>
</reference>
<evidence type="ECO:0000313" key="2">
    <source>
        <dbReference type="EMBL" id="SOJ54919.1"/>
    </source>
</evidence>
<dbReference type="InterPro" id="IPR013328">
    <property type="entry name" value="6PGD_dom2"/>
</dbReference>
<proteinExistence type="predicted"/>
<dbReference type="PANTHER" id="PTHR30524">
    <property type="entry name" value="MANNITOL-1-PHOSPHATE 5-DEHYDROGENASE"/>
    <property type="match status" value="1"/>
</dbReference>
<dbReference type="GO" id="GO:0008926">
    <property type="term" value="F:mannitol-1-phosphate 5-dehydrogenase activity"/>
    <property type="evidence" value="ECO:0007669"/>
    <property type="project" value="UniProtKB-EC"/>
</dbReference>
<accession>A0A7Z7NAJ1</accession>
<feature type="domain" description="Mannitol dehydrogenase C-terminal" evidence="1">
    <location>
        <begin position="190"/>
        <end position="326"/>
    </location>
</feature>
<evidence type="ECO:0000259" key="1">
    <source>
        <dbReference type="Pfam" id="PF08125"/>
    </source>
</evidence>
<sequence>MANALIIGCGAIGRGFVPWILPNFDVDFYDASRDLAAGISAQGGYSSYMSDGESLSHMRVRPRKVTADFGELNPADYDIVFISVGPRNVERLPAGVSRIACPIYSLENDPITVDRIKRSYGIEAVYFGVPDVITSSTAAPENLAKDRFAIHTENGVMYLQHSDRVSDSLKAALPDVKWLPVERLNQEWDAKLYIHNTPHCIAAYLGFMAGCTYLHEALAMPEIRRVVNGVIEELLYALKVTTHYDHHFIESYAEKEVRRFSNRLLFDPVSRVAREPIRKLHPSGRLTGALRLLLSSGVRPVYLTIGIGAALHYMAKDDKDFHQLSHLDEFGLPAFLKYHLSLRPDSLESRYIEKSFAGVSAYLRRELA</sequence>
<dbReference type="PANTHER" id="PTHR30524:SF0">
    <property type="entry name" value="ALTRONATE OXIDOREDUCTASE-RELATED"/>
    <property type="match status" value="1"/>
</dbReference>
<keyword evidence="2" id="KW-0560">Oxidoreductase</keyword>
<dbReference type="RefSeq" id="WP_186242868.1">
    <property type="nucleotide sequence ID" value="NZ_OCTY01000002.1"/>
</dbReference>
<name>A0A7Z7NAJ1_9MYCO</name>
<dbReference type="EC" id="1.1.1.17" evidence="2"/>
<dbReference type="SUPFAM" id="SSF51735">
    <property type="entry name" value="NAD(P)-binding Rossmann-fold domains"/>
    <property type="match status" value="1"/>
</dbReference>
<dbReference type="InterPro" id="IPR036291">
    <property type="entry name" value="NAD(P)-bd_dom_sf"/>
</dbReference>
<dbReference type="EMBL" id="OCTY01000002">
    <property type="protein sequence ID" value="SOJ54919.1"/>
    <property type="molecule type" value="Genomic_DNA"/>
</dbReference>